<evidence type="ECO:0000256" key="1">
    <source>
        <dbReference type="SAM" id="SignalP"/>
    </source>
</evidence>
<evidence type="ECO:0000313" key="2">
    <source>
        <dbReference type="EMBL" id="EKD14983.1"/>
    </source>
</evidence>
<name>K1X2G6_MARBU</name>
<keyword evidence="1" id="KW-0732">Signal</keyword>
<dbReference type="RefSeq" id="XP_007294633.1">
    <property type="nucleotide sequence ID" value="XM_007294571.1"/>
</dbReference>
<dbReference type="InParanoid" id="K1X2G6"/>
<evidence type="ECO:0000313" key="3">
    <source>
        <dbReference type="Proteomes" id="UP000006753"/>
    </source>
</evidence>
<dbReference type="EMBL" id="JH921443">
    <property type="protein sequence ID" value="EKD14983.1"/>
    <property type="molecule type" value="Genomic_DNA"/>
</dbReference>
<proteinExistence type="predicted"/>
<feature type="chain" id="PRO_5003853216" evidence="1">
    <location>
        <begin position="19"/>
        <end position="198"/>
    </location>
</feature>
<gene>
    <name evidence="2" type="ORF">MBM_06744</name>
</gene>
<feature type="signal peptide" evidence="1">
    <location>
        <begin position="1"/>
        <end position="18"/>
    </location>
</feature>
<protein>
    <submittedName>
        <fullName evidence="2">Uncharacterized protein</fullName>
    </submittedName>
</protein>
<sequence length="198" mass="21305">MQIFLFLLQFSLPVLVVANGGQAPMHADPEEQVSFHADDTSPSALPTTAISPMPAALSELPDATHQHHLDADADADPFDDDLELGEEDLEEGDFDDFDDLEDLEEELEEEEENTIVITSAAPLAQVLTLLVRPIAASGSTTRDMRTVTASSTVGRMEGAEATSMAIRGGGWREDAAATATTTMEEYLDEAEQTAEPEL</sequence>
<dbReference type="Proteomes" id="UP000006753">
    <property type="component" value="Unassembled WGS sequence"/>
</dbReference>
<dbReference type="AlphaFoldDB" id="K1X2G6"/>
<dbReference type="HOGENOM" id="CLU_1378397_0_0_1"/>
<reference evidence="2 3" key="1">
    <citation type="journal article" date="2012" name="BMC Genomics">
        <title>Sequencing the genome of Marssonina brunnea reveals fungus-poplar co-evolution.</title>
        <authorList>
            <person name="Zhu S."/>
            <person name="Cao Y.-Z."/>
            <person name="Jiang C."/>
            <person name="Tan B.-Y."/>
            <person name="Wang Z."/>
            <person name="Feng S."/>
            <person name="Zhang L."/>
            <person name="Su X.-H."/>
            <person name="Brejova B."/>
            <person name="Vinar T."/>
            <person name="Xu M."/>
            <person name="Wang M.-X."/>
            <person name="Zhang S.-G."/>
            <person name="Huang M.-R."/>
            <person name="Wu R."/>
            <person name="Zhou Y."/>
        </authorList>
    </citation>
    <scope>NUCLEOTIDE SEQUENCE [LARGE SCALE GENOMIC DNA]</scope>
    <source>
        <strain evidence="2 3">MB_m1</strain>
    </source>
</reference>
<keyword evidence="3" id="KW-1185">Reference proteome</keyword>
<organism evidence="2 3">
    <name type="scientific">Marssonina brunnea f. sp. multigermtubi (strain MB_m1)</name>
    <name type="common">Marssonina leaf spot fungus</name>
    <dbReference type="NCBI Taxonomy" id="1072389"/>
    <lineage>
        <taxon>Eukaryota</taxon>
        <taxon>Fungi</taxon>
        <taxon>Dikarya</taxon>
        <taxon>Ascomycota</taxon>
        <taxon>Pezizomycotina</taxon>
        <taxon>Leotiomycetes</taxon>
        <taxon>Helotiales</taxon>
        <taxon>Drepanopezizaceae</taxon>
        <taxon>Drepanopeziza</taxon>
    </lineage>
</organism>
<accession>K1X2G6</accession>
<dbReference type="OrthoDB" id="10444528at2759"/>
<dbReference type="KEGG" id="mbe:MBM_06744"/>
<dbReference type="GeneID" id="18762679"/>